<organism evidence="2 3">
    <name type="scientific">Anisodus tanguticus</name>
    <dbReference type="NCBI Taxonomy" id="243964"/>
    <lineage>
        <taxon>Eukaryota</taxon>
        <taxon>Viridiplantae</taxon>
        <taxon>Streptophyta</taxon>
        <taxon>Embryophyta</taxon>
        <taxon>Tracheophyta</taxon>
        <taxon>Spermatophyta</taxon>
        <taxon>Magnoliopsida</taxon>
        <taxon>eudicotyledons</taxon>
        <taxon>Gunneridae</taxon>
        <taxon>Pentapetalae</taxon>
        <taxon>asterids</taxon>
        <taxon>lamiids</taxon>
        <taxon>Solanales</taxon>
        <taxon>Solanaceae</taxon>
        <taxon>Solanoideae</taxon>
        <taxon>Hyoscyameae</taxon>
        <taxon>Anisodus</taxon>
    </lineage>
</organism>
<dbReference type="AlphaFoldDB" id="A0AAE1SLH2"/>
<name>A0AAE1SLH2_9SOLA</name>
<reference evidence="2" key="1">
    <citation type="submission" date="2023-12" db="EMBL/GenBank/DDBJ databases">
        <title>Genome assembly of Anisodus tanguticus.</title>
        <authorList>
            <person name="Wang Y.-J."/>
        </authorList>
    </citation>
    <scope>NUCLEOTIDE SEQUENCE</scope>
    <source>
        <strain evidence="2">KB-2021</strain>
        <tissue evidence="2">Leaf</tissue>
    </source>
</reference>
<evidence type="ECO:0000256" key="1">
    <source>
        <dbReference type="SAM" id="MobiDB-lite"/>
    </source>
</evidence>
<accession>A0AAE1SLH2</accession>
<evidence type="ECO:0000313" key="3">
    <source>
        <dbReference type="Proteomes" id="UP001291623"/>
    </source>
</evidence>
<gene>
    <name evidence="2" type="ORF">RND71_010356</name>
</gene>
<dbReference type="PANTHER" id="PTHR33781:SF7">
    <property type="entry name" value="PROTEIN PHYTOCHROME KINASE SUBSTRATE 3-LIKE"/>
    <property type="match status" value="1"/>
</dbReference>
<dbReference type="Proteomes" id="UP001291623">
    <property type="component" value="Unassembled WGS sequence"/>
</dbReference>
<evidence type="ECO:0000313" key="2">
    <source>
        <dbReference type="EMBL" id="KAK4370881.1"/>
    </source>
</evidence>
<keyword evidence="3" id="KW-1185">Reference proteome</keyword>
<protein>
    <submittedName>
        <fullName evidence="2">Uncharacterized protein</fullName>
    </submittedName>
</protein>
<dbReference type="InterPro" id="IPR039615">
    <property type="entry name" value="PKS"/>
</dbReference>
<dbReference type="PANTHER" id="PTHR33781">
    <property type="entry name" value="PROTEIN PHYTOCHROME KINASE SUBSTRATE 1-RELATED"/>
    <property type="match status" value="1"/>
</dbReference>
<proteinExistence type="predicted"/>
<feature type="compositionally biased region" description="Polar residues" evidence="1">
    <location>
        <begin position="168"/>
        <end position="194"/>
    </location>
</feature>
<feature type="region of interest" description="Disordered" evidence="1">
    <location>
        <begin position="148"/>
        <end position="202"/>
    </location>
</feature>
<sequence length="481" mass="52525">MEADDNSTSLHVASFSCYLSNPEDQSFIHKLGGSYEEPYPAVVAPVRATKAATIKPSSNNTQDNLANLRVESFSFYLKTEEHNFAFKTSGAAPVKDPTIAFVFPQQASVGTQKHQERTKLKDDGELSIFGADKYFNMKLDYGAVPTTGVKHGGQTNKRMEDLPHVRPSSRTGTPSIRSEARSFNSQSALLQNLPRNRKQNKTTGRKCFASFGCQGPCSGKKTVHVDKSSERAPGSKHSAGHFALSSGTASVNEELRAVKKHSNDQDPIIEEQRKSIEVFGSSKMRKGDIAVNLERKLSMLTWDVIPKAAQNVPTTTIGSSTVCDDMASDASSDLFEIGNISSCGYGHMNSQTNDYVPAGCMSPTTTQYAPSEACIERSVITASDADYSSVISDYDAKRISIKGDAKNTKTKNEVGKEVQKTRPGGLLGCKSHKAVSVVETVYKTSEKTKHHQRVTYVKELDKVGWARAAMQLRVTNSVHLY</sequence>
<dbReference type="GO" id="GO:0009638">
    <property type="term" value="P:phototropism"/>
    <property type="evidence" value="ECO:0007669"/>
    <property type="project" value="InterPro"/>
</dbReference>
<dbReference type="EMBL" id="JAVYJV010000005">
    <property type="protein sequence ID" value="KAK4370881.1"/>
    <property type="molecule type" value="Genomic_DNA"/>
</dbReference>
<comment type="caution">
    <text evidence="2">The sequence shown here is derived from an EMBL/GenBank/DDBJ whole genome shotgun (WGS) entry which is preliminary data.</text>
</comment>